<evidence type="ECO:0000313" key="17">
    <source>
        <dbReference type="Proteomes" id="UP000499080"/>
    </source>
</evidence>
<comment type="caution">
    <text evidence="16">The sequence shown here is derived from an EMBL/GenBank/DDBJ whole genome shotgun (WGS) entry which is preliminary data.</text>
</comment>
<evidence type="ECO:0000256" key="14">
    <source>
        <dbReference type="PIRSR" id="PIRSR602401-1"/>
    </source>
</evidence>
<dbReference type="InterPro" id="IPR036396">
    <property type="entry name" value="Cyt_P450_sf"/>
</dbReference>
<dbReference type="PRINTS" id="PR00385">
    <property type="entry name" value="P450"/>
</dbReference>
<keyword evidence="13" id="KW-0472">Membrane</keyword>
<dbReference type="PRINTS" id="PR00463">
    <property type="entry name" value="EP450I"/>
</dbReference>
<gene>
    <name evidence="16" type="primary">Cyp2c29</name>
    <name evidence="16" type="ORF">AVEN_37761_2</name>
</gene>
<feature type="binding site" description="axial binding residue" evidence="14">
    <location>
        <position position="477"/>
    </location>
    <ligand>
        <name>heme</name>
        <dbReference type="ChEBI" id="CHEBI:30413"/>
    </ligand>
    <ligandPart>
        <name>Fe</name>
        <dbReference type="ChEBI" id="CHEBI:18248"/>
    </ligandPart>
</feature>
<accession>A0A4Y2BV30</accession>
<dbReference type="GO" id="GO:0020037">
    <property type="term" value="F:heme binding"/>
    <property type="evidence" value="ECO:0007669"/>
    <property type="project" value="InterPro"/>
</dbReference>
<comment type="similarity">
    <text evidence="5 15">Belongs to the cytochrome P450 family.</text>
</comment>
<dbReference type="GO" id="GO:0005789">
    <property type="term" value="C:endoplasmic reticulum membrane"/>
    <property type="evidence" value="ECO:0007669"/>
    <property type="project" value="UniProtKB-SubCell"/>
</dbReference>
<keyword evidence="17" id="KW-1185">Reference proteome</keyword>
<keyword evidence="11 14" id="KW-0408">Iron</keyword>
<evidence type="ECO:0000256" key="11">
    <source>
        <dbReference type="ARBA" id="ARBA00023004"/>
    </source>
</evidence>
<dbReference type="SUPFAM" id="SSF48264">
    <property type="entry name" value="Cytochrome P450"/>
    <property type="match status" value="1"/>
</dbReference>
<dbReference type="GO" id="GO:0005506">
    <property type="term" value="F:iron ion binding"/>
    <property type="evidence" value="ECO:0007669"/>
    <property type="project" value="InterPro"/>
</dbReference>
<evidence type="ECO:0000256" key="9">
    <source>
        <dbReference type="ARBA" id="ARBA00022848"/>
    </source>
</evidence>
<evidence type="ECO:0000313" key="16">
    <source>
        <dbReference type="EMBL" id="GBL95315.1"/>
    </source>
</evidence>
<comment type="function">
    <text evidence="2">May be involved in the metabolism of insect hormones and in the breakdown of synthetic insecticides.</text>
</comment>
<evidence type="ECO:0000256" key="5">
    <source>
        <dbReference type="ARBA" id="ARBA00010617"/>
    </source>
</evidence>
<organism evidence="16 17">
    <name type="scientific">Araneus ventricosus</name>
    <name type="common">Orbweaver spider</name>
    <name type="synonym">Epeira ventricosa</name>
    <dbReference type="NCBI Taxonomy" id="182803"/>
    <lineage>
        <taxon>Eukaryota</taxon>
        <taxon>Metazoa</taxon>
        <taxon>Ecdysozoa</taxon>
        <taxon>Arthropoda</taxon>
        <taxon>Chelicerata</taxon>
        <taxon>Arachnida</taxon>
        <taxon>Araneae</taxon>
        <taxon>Araneomorphae</taxon>
        <taxon>Entelegynae</taxon>
        <taxon>Araneoidea</taxon>
        <taxon>Araneidae</taxon>
        <taxon>Araneus</taxon>
    </lineage>
</organism>
<dbReference type="GO" id="GO:0016705">
    <property type="term" value="F:oxidoreductase activity, acting on paired donors, with incorporation or reduction of molecular oxygen"/>
    <property type="evidence" value="ECO:0007669"/>
    <property type="project" value="InterPro"/>
</dbReference>
<protein>
    <submittedName>
        <fullName evidence="16">Vitamin D 25-hydroxylase</fullName>
    </submittedName>
</protein>
<keyword evidence="7 14" id="KW-0479">Metal-binding</keyword>
<dbReference type="InterPro" id="IPR002401">
    <property type="entry name" value="Cyt_P450_E_grp-I"/>
</dbReference>
<dbReference type="InterPro" id="IPR001128">
    <property type="entry name" value="Cyt_P450"/>
</dbReference>
<keyword evidence="9" id="KW-0492">Microsome</keyword>
<evidence type="ECO:0000256" key="2">
    <source>
        <dbReference type="ARBA" id="ARBA00003690"/>
    </source>
</evidence>
<keyword evidence="12 15" id="KW-0503">Monooxygenase</keyword>
<evidence type="ECO:0000256" key="6">
    <source>
        <dbReference type="ARBA" id="ARBA00022617"/>
    </source>
</evidence>
<evidence type="ECO:0000256" key="8">
    <source>
        <dbReference type="ARBA" id="ARBA00022824"/>
    </source>
</evidence>
<sequence length="532" mass="61242">MPVKKISVSHIDSTRYVLTPKQRSTPVVIEQLRREAIHKRKKFCRLQFEKLLDSSYSGILKWYKSRQKRPPGPVGLPFVGYLPFLGKEPHKTFWNMRKKYGDIISVYLGPKYTIVLNEYKVAKEVLSHPGSLDRAPDLFKHLDDVGFVVENGARWVEQRRFTMSTAKGLGLGKDYWGTLIMEELFNLIQKLQKLKGKPFDISEDLLSSLNTNILSLLIGRRLGKDEVDKIHLSAEFADAAMTKMGPSNPASLVPGLRKTFEIFKIAGYDKARKTVLQFSSFLKEEIKRHKTSQPFRDIPDFINCYLEKLSELSKTNNKDHAFSENMLEGNMALLFLGASDTVYSSLGWLIRIMCKYKNIQEKVYKELMEILGKDGRAKYEERDKIPYTFAVLMEGQRYASNVPLSTTRRANQDIPVNGYIIPKGSEITTNLWGLHHDSAYWDEPEEFRPERFLTDGGTKLIKHPLSYVPFSLGRRNCPGETIAWMEILYYFSEILKKFEISTPPGVEPEFEIINGLVTRLAPQQLCFKERNI</sequence>
<evidence type="ECO:0000256" key="12">
    <source>
        <dbReference type="ARBA" id="ARBA00023033"/>
    </source>
</evidence>
<evidence type="ECO:0000256" key="3">
    <source>
        <dbReference type="ARBA" id="ARBA00004174"/>
    </source>
</evidence>
<dbReference type="InterPro" id="IPR050182">
    <property type="entry name" value="Cytochrome_P450_fam2"/>
</dbReference>
<evidence type="ECO:0000256" key="4">
    <source>
        <dbReference type="ARBA" id="ARBA00004406"/>
    </source>
</evidence>
<comment type="subcellular location">
    <subcellularLocation>
        <location evidence="4">Endoplasmic reticulum membrane</location>
        <topology evidence="4">Peripheral membrane protein</topology>
    </subcellularLocation>
    <subcellularLocation>
        <location evidence="3">Microsome membrane</location>
        <topology evidence="3">Peripheral membrane protein</topology>
    </subcellularLocation>
</comment>
<reference evidence="16 17" key="1">
    <citation type="journal article" date="2019" name="Sci. Rep.">
        <title>Orb-weaving spider Araneus ventricosus genome elucidates the spidroin gene catalogue.</title>
        <authorList>
            <person name="Kono N."/>
            <person name="Nakamura H."/>
            <person name="Ohtoshi R."/>
            <person name="Moran D.A.P."/>
            <person name="Shinohara A."/>
            <person name="Yoshida Y."/>
            <person name="Fujiwara M."/>
            <person name="Mori M."/>
            <person name="Tomita M."/>
            <person name="Arakawa K."/>
        </authorList>
    </citation>
    <scope>NUCLEOTIDE SEQUENCE [LARGE SCALE GENOMIC DNA]</scope>
</reference>
<dbReference type="PANTHER" id="PTHR24300">
    <property type="entry name" value="CYTOCHROME P450 508A4-RELATED"/>
    <property type="match status" value="1"/>
</dbReference>
<dbReference type="Gene3D" id="1.10.630.10">
    <property type="entry name" value="Cytochrome P450"/>
    <property type="match status" value="1"/>
</dbReference>
<keyword evidence="8" id="KW-0256">Endoplasmic reticulum</keyword>
<dbReference type="Proteomes" id="UP000499080">
    <property type="component" value="Unassembled WGS sequence"/>
</dbReference>
<keyword evidence="10 15" id="KW-0560">Oxidoreductase</keyword>
<dbReference type="InterPro" id="IPR017972">
    <property type="entry name" value="Cyt_P450_CS"/>
</dbReference>
<dbReference type="AlphaFoldDB" id="A0A4Y2BV30"/>
<dbReference type="Pfam" id="PF00067">
    <property type="entry name" value="p450"/>
    <property type="match status" value="1"/>
</dbReference>
<dbReference type="EMBL" id="BGPR01000110">
    <property type="protein sequence ID" value="GBL95315.1"/>
    <property type="molecule type" value="Genomic_DNA"/>
</dbReference>
<proteinExistence type="inferred from homology"/>
<comment type="cofactor">
    <cofactor evidence="1 14">
        <name>heme</name>
        <dbReference type="ChEBI" id="CHEBI:30413"/>
    </cofactor>
</comment>
<dbReference type="GO" id="GO:0004497">
    <property type="term" value="F:monooxygenase activity"/>
    <property type="evidence" value="ECO:0007669"/>
    <property type="project" value="UniProtKB-KW"/>
</dbReference>
<evidence type="ECO:0000256" key="15">
    <source>
        <dbReference type="RuleBase" id="RU000461"/>
    </source>
</evidence>
<evidence type="ECO:0000256" key="1">
    <source>
        <dbReference type="ARBA" id="ARBA00001971"/>
    </source>
</evidence>
<keyword evidence="6 14" id="KW-0349">Heme</keyword>
<evidence type="ECO:0000256" key="7">
    <source>
        <dbReference type="ARBA" id="ARBA00022723"/>
    </source>
</evidence>
<dbReference type="PROSITE" id="PS00086">
    <property type="entry name" value="CYTOCHROME_P450"/>
    <property type="match status" value="1"/>
</dbReference>
<dbReference type="FunFam" id="1.10.630.10:FF:000238">
    <property type="entry name" value="Cytochrome P450 2A6"/>
    <property type="match status" value="1"/>
</dbReference>
<dbReference type="OrthoDB" id="1055148at2759"/>
<evidence type="ECO:0000256" key="13">
    <source>
        <dbReference type="ARBA" id="ARBA00023136"/>
    </source>
</evidence>
<evidence type="ECO:0000256" key="10">
    <source>
        <dbReference type="ARBA" id="ARBA00023002"/>
    </source>
</evidence>
<name>A0A4Y2BV30_ARAVE</name>